<dbReference type="KEGG" id="ppsr:I6J18_08000"/>
<accession>A0A974S1S2</accession>
<organism evidence="1 2">
    <name type="scientific">Peribacillus psychrosaccharolyticus</name>
    <name type="common">Bacillus psychrosaccharolyticus</name>
    <dbReference type="NCBI Taxonomy" id="1407"/>
    <lineage>
        <taxon>Bacteria</taxon>
        <taxon>Bacillati</taxon>
        <taxon>Bacillota</taxon>
        <taxon>Bacilli</taxon>
        <taxon>Bacillales</taxon>
        <taxon>Bacillaceae</taxon>
        <taxon>Peribacillus</taxon>
    </lineage>
</organism>
<reference evidence="1 2" key="1">
    <citation type="submission" date="2021-01" db="EMBL/GenBank/DDBJ databases">
        <title>FDA dAtabase for Regulatory Grade micrObial Sequences (FDA-ARGOS): Supporting development and validation of Infectious Disease Dx tests.</title>
        <authorList>
            <person name="Nelson B."/>
            <person name="Plummer A."/>
            <person name="Tallon L."/>
            <person name="Sadzewicz L."/>
            <person name="Zhao X."/>
            <person name="Boylan J."/>
            <person name="Ott S."/>
            <person name="Bowen H."/>
            <person name="Vavikolanu K."/>
            <person name="Mehta A."/>
            <person name="Aluvathingal J."/>
            <person name="Nadendla S."/>
            <person name="Myers T."/>
            <person name="Yan Y."/>
            <person name="Sichtig H."/>
        </authorList>
    </citation>
    <scope>NUCLEOTIDE SEQUENCE [LARGE SCALE GENOMIC DNA]</scope>
    <source>
        <strain evidence="1 2">FDAARGOS_1161</strain>
    </source>
</reference>
<dbReference type="Proteomes" id="UP000595254">
    <property type="component" value="Chromosome"/>
</dbReference>
<keyword evidence="2" id="KW-1185">Reference proteome</keyword>
<gene>
    <name evidence="1" type="ORF">I6J18_08000</name>
</gene>
<protein>
    <submittedName>
        <fullName evidence="1">Uncharacterized protein</fullName>
    </submittedName>
</protein>
<evidence type="ECO:0000313" key="2">
    <source>
        <dbReference type="Proteomes" id="UP000595254"/>
    </source>
</evidence>
<sequence length="91" mass="9834">MKKKKINTPLPSATEAIKISGNLACSQNPDILGYQIYRASPDGKGKQIGCVGSNERKSFAGVEAENVSYFLTAVNIYGEESLPSKKMPIIK</sequence>
<dbReference type="RefSeq" id="WP_152526382.1">
    <property type="nucleotide sequence ID" value="NZ_CP068053.1"/>
</dbReference>
<dbReference type="AlphaFoldDB" id="A0A974S1S2"/>
<evidence type="ECO:0000313" key="1">
    <source>
        <dbReference type="EMBL" id="QQT01783.1"/>
    </source>
</evidence>
<name>A0A974S1S2_PERPY</name>
<dbReference type="EMBL" id="CP068053">
    <property type="protein sequence ID" value="QQT01783.1"/>
    <property type="molecule type" value="Genomic_DNA"/>
</dbReference>
<proteinExistence type="predicted"/>